<name>A0A6N0JKQ5_ACHDE</name>
<evidence type="ECO:0000313" key="6">
    <source>
        <dbReference type="EMBL" id="QKQ47679.1"/>
    </source>
</evidence>
<dbReference type="GO" id="GO:0004030">
    <property type="term" value="F:aldehyde dehydrogenase [NAD(P)+] activity"/>
    <property type="evidence" value="ECO:0007669"/>
    <property type="project" value="UniProtKB-ARBA"/>
</dbReference>
<comment type="similarity">
    <text evidence="1 4">Belongs to the aldehyde dehydrogenase family.</text>
</comment>
<dbReference type="InterPro" id="IPR015590">
    <property type="entry name" value="Aldehyde_DH_dom"/>
</dbReference>
<evidence type="ECO:0000256" key="1">
    <source>
        <dbReference type="ARBA" id="ARBA00009986"/>
    </source>
</evidence>
<dbReference type="InterPro" id="IPR016162">
    <property type="entry name" value="Ald_DH_N"/>
</dbReference>
<dbReference type="Proteomes" id="UP000509782">
    <property type="component" value="Chromosome"/>
</dbReference>
<dbReference type="InterPro" id="IPR016161">
    <property type="entry name" value="Ald_DH/histidinol_DH"/>
</dbReference>
<reference evidence="6 7" key="1">
    <citation type="submission" date="2020-05" db="EMBL/GenBank/DDBJ databases">
        <title>FDA dAtabase for Regulatory Grade micrObial Sequences (FDA-ARGOS): Supporting development and validation of Infectious Disease Dx tests.</title>
        <authorList>
            <person name="Sproer C."/>
            <person name="Gronow S."/>
            <person name="Severitt S."/>
            <person name="Schroder I."/>
            <person name="Tallon L."/>
            <person name="Sadzewicz L."/>
            <person name="Zhao X."/>
            <person name="Vavikolanu K."/>
            <person name="Mehta A."/>
            <person name="Aluvathingal J."/>
            <person name="Nadendla S."/>
            <person name="Myers T."/>
            <person name="Yan Y."/>
            <person name="Sichtig H."/>
        </authorList>
    </citation>
    <scope>NUCLEOTIDE SEQUENCE [LARGE SCALE GENOMIC DNA]</scope>
    <source>
        <strain evidence="6 7">FDAARGOS_787</strain>
    </source>
</reference>
<evidence type="ECO:0000313" key="7">
    <source>
        <dbReference type="Proteomes" id="UP000509782"/>
    </source>
</evidence>
<protein>
    <submittedName>
        <fullName evidence="6">Aldehyde dehydrogenase</fullName>
    </submittedName>
</protein>
<dbReference type="Gene3D" id="3.40.309.10">
    <property type="entry name" value="Aldehyde Dehydrogenase, Chain A, domain 2"/>
    <property type="match status" value="1"/>
</dbReference>
<dbReference type="InterPro" id="IPR016160">
    <property type="entry name" value="Ald_DH_CS_CYS"/>
</dbReference>
<dbReference type="PROSITE" id="PS00070">
    <property type="entry name" value="ALDEHYDE_DEHYDR_CYS"/>
    <property type="match status" value="1"/>
</dbReference>
<organism evidence="6 7">
    <name type="scientific">Achromobacter denitrificans</name>
    <name type="common">Alcaligenes denitrificans</name>
    <dbReference type="NCBI Taxonomy" id="32002"/>
    <lineage>
        <taxon>Bacteria</taxon>
        <taxon>Pseudomonadati</taxon>
        <taxon>Pseudomonadota</taxon>
        <taxon>Betaproteobacteria</taxon>
        <taxon>Burkholderiales</taxon>
        <taxon>Alcaligenaceae</taxon>
        <taxon>Achromobacter</taxon>
    </lineage>
</organism>
<dbReference type="InterPro" id="IPR016163">
    <property type="entry name" value="Ald_DH_C"/>
</dbReference>
<proteinExistence type="inferred from homology"/>
<feature type="domain" description="Aldehyde dehydrogenase" evidence="5">
    <location>
        <begin position="33"/>
        <end position="493"/>
    </location>
</feature>
<feature type="active site" evidence="3">
    <location>
        <position position="268"/>
    </location>
</feature>
<evidence type="ECO:0000256" key="3">
    <source>
        <dbReference type="PROSITE-ProRule" id="PRU10007"/>
    </source>
</evidence>
<dbReference type="SUPFAM" id="SSF53720">
    <property type="entry name" value="ALDH-like"/>
    <property type="match status" value="1"/>
</dbReference>
<accession>A0A6N0JKQ5</accession>
<evidence type="ECO:0000256" key="4">
    <source>
        <dbReference type="RuleBase" id="RU003345"/>
    </source>
</evidence>
<dbReference type="FunFam" id="3.40.309.10:FF:000012">
    <property type="entry name" value="Betaine aldehyde dehydrogenase"/>
    <property type="match status" value="1"/>
</dbReference>
<dbReference type="AlphaFoldDB" id="A0A6N0JKQ5"/>
<dbReference type="Pfam" id="PF00171">
    <property type="entry name" value="Aldedh"/>
    <property type="match status" value="1"/>
</dbReference>
<gene>
    <name evidence="6" type="ORF">FOC81_13665</name>
</gene>
<dbReference type="PROSITE" id="PS00687">
    <property type="entry name" value="ALDEHYDE_DEHYDR_GLU"/>
    <property type="match status" value="1"/>
</dbReference>
<dbReference type="Gene3D" id="3.40.605.10">
    <property type="entry name" value="Aldehyde Dehydrogenase, Chain A, domain 1"/>
    <property type="match status" value="1"/>
</dbReference>
<dbReference type="CDD" id="cd07112">
    <property type="entry name" value="ALDH_GABALDH-PuuC"/>
    <property type="match status" value="1"/>
</dbReference>
<keyword evidence="2 4" id="KW-0560">Oxidoreductase</keyword>
<evidence type="ECO:0000256" key="2">
    <source>
        <dbReference type="ARBA" id="ARBA00023002"/>
    </source>
</evidence>
<dbReference type="FunFam" id="3.40.605.10:FF:000001">
    <property type="entry name" value="Aldehyde dehydrogenase 1"/>
    <property type="match status" value="1"/>
</dbReference>
<dbReference type="EMBL" id="CP054569">
    <property type="protein sequence ID" value="QKQ47679.1"/>
    <property type="molecule type" value="Genomic_DNA"/>
</dbReference>
<dbReference type="InterPro" id="IPR029510">
    <property type="entry name" value="Ald_DH_CS_GLU"/>
</dbReference>
<evidence type="ECO:0000259" key="5">
    <source>
        <dbReference type="Pfam" id="PF00171"/>
    </source>
</evidence>
<sequence>MTMTQDTAYWRAKAAALSFNGRAYIDGAYCDAADGATFPATSPIDGRKLADVAACGAADVDRAVRAARRAFEAGVWSGLAPRQRKERLLRLAALIDANREELALLETLDMGKPIRDALAFDVPETARCYAWYAEAIDKIYDEIAPTGPDALATITREALGVVAAVVPWNYPLMMAAWKVAPALAAGNSVILKPAEQASLSAIRLAALAEQAGIPAGVFSVVPGLGAQAGQALGLHPDVDCIAFTGSTATGKRFMEYSGQSNLKRVWLECGGKSPHIVFEDCPDLDRAALAAALGIFSNQGEVCIAGSRLYVQDGIYDAFMAKVAAHAAALQPGDPLDPATAMGAMVDERQMRGVLARIEAGAAEGARLRMGGRQALGATGGYYIEPTIFDCADQGNSLVREEIFGPVLAAQRFSTEDDAVRLANDSVYGLGAGLWTANLSRAHRLSRRLRAGLVWVNCYADGDITVPFGGVKQSGFGRDKSLHALDKYSDLKTTWISLTA</sequence>
<dbReference type="PANTHER" id="PTHR11699">
    <property type="entry name" value="ALDEHYDE DEHYDROGENASE-RELATED"/>
    <property type="match status" value="1"/>
</dbReference>